<dbReference type="Gene3D" id="1.50.10.10">
    <property type="match status" value="2"/>
</dbReference>
<reference evidence="6 7" key="1">
    <citation type="submission" date="2020-10" db="EMBL/GenBank/DDBJ databases">
        <title>Plant Genome Project.</title>
        <authorList>
            <person name="Zhang R.-G."/>
        </authorList>
    </citation>
    <scope>NUCLEOTIDE SEQUENCE [LARGE SCALE GENOMIC DNA]</scope>
    <source>
        <strain evidence="6">FAFU-HL-1</strain>
        <tissue evidence="6">Leaf</tissue>
    </source>
</reference>
<evidence type="ECO:0000313" key="7">
    <source>
        <dbReference type="Proteomes" id="UP000657918"/>
    </source>
</evidence>
<dbReference type="InterPro" id="IPR008928">
    <property type="entry name" value="6-hairpin_glycosidase_sf"/>
</dbReference>
<dbReference type="GO" id="GO:0004555">
    <property type="term" value="F:alpha,alpha-trehalase activity"/>
    <property type="evidence" value="ECO:0007669"/>
    <property type="project" value="UniProtKB-EC"/>
</dbReference>
<dbReference type="Pfam" id="PF01204">
    <property type="entry name" value="Trehalase"/>
    <property type="match status" value="2"/>
</dbReference>
<organism evidence="6 7">
    <name type="scientific">Salix dunnii</name>
    <dbReference type="NCBI Taxonomy" id="1413687"/>
    <lineage>
        <taxon>Eukaryota</taxon>
        <taxon>Viridiplantae</taxon>
        <taxon>Streptophyta</taxon>
        <taxon>Embryophyta</taxon>
        <taxon>Tracheophyta</taxon>
        <taxon>Spermatophyta</taxon>
        <taxon>Magnoliopsida</taxon>
        <taxon>eudicotyledons</taxon>
        <taxon>Gunneridae</taxon>
        <taxon>Pentapetalae</taxon>
        <taxon>rosids</taxon>
        <taxon>fabids</taxon>
        <taxon>Malpighiales</taxon>
        <taxon>Salicaceae</taxon>
        <taxon>Saliceae</taxon>
        <taxon>Salix</taxon>
    </lineage>
</organism>
<dbReference type="OrthoDB" id="3542292at2759"/>
<keyword evidence="2 4" id="KW-0378">Hydrolase</keyword>
<comment type="caution">
    <text evidence="6">The sequence shown here is derived from an EMBL/GenBank/DDBJ whole genome shotgun (WGS) entry which is preliminary data.</text>
</comment>
<dbReference type="Proteomes" id="UP000657918">
    <property type="component" value="Unassembled WGS sequence"/>
</dbReference>
<gene>
    <name evidence="6" type="ORF">SADUNF_Sadunf03G0109000</name>
</gene>
<keyword evidence="3 4" id="KW-0326">Glycosidase</keyword>
<sequence length="1169" mass="132097">MSPATSLSPNCSGTDTVVATTPLVTFLVRVQETALRTFGEEDFDPKRYVDLSLKSDLSKTQKAFDGLPRGGENGTVSVEDLKVFIATYFDDAGDDLVYYDPEDFFPEPEGFLPKVKNPEVRSWALEVHALWKNLSRKVSDGVLEHSELHTMLPLPEAVIVPGSRFREVYYWDSYWVIRGLLASKMYETAKAIVTNLIFHVNTYGYVLNGGRAYYTNRSQPPLLSAMVYEIYNRTCDVELVRKALPALLEEHAFWNSEIHKVTIQDAHGSNHNLSRYYAMWNKPRPESSRRDKEYASKFLGNSEKQQFYREVASAAESGWDFSTRWMRNTSDFSTLSTTSILPVDLNVYILKMELDIAFFANVLGNKSTMESFLEAAEARKNAINSVFWNDEMGQWLDYRLTNGPICKESETWQACNQNQNVYASNFIPLWIDLFHSDAALVEKVMGSFHSSGLVHSAGIATSLINSGQQWDFPNGWAPLQHMIVEGFLRSGLKEARSLAEDIAMRWIKTNYVGYKKTGAMHEKYDVQKCGQFGGGGFYKPQTGFGWSNGVVLTFLEEFGWPEDRSIDMAQQDLNLFSLSLLSLATMTLTTDLSPKCSVRGPVVASTPVVTFLERVQETALGTFGEQDFDPKLYVDLSLKSNLSKTQNAFDGLPRRGENGTVSVEDLKVFIATYFDDAGDDLVYYDPEDFFPEPEGFLPKVKNPEVRSWALDVHALWKNLSRKVSDGVLEHSELHTLLPLPEAVVVPGSRFREVYYWDSYWVIRGLLASKMYETAKAIVTNLIFLVDTYGYVLNGARAYYTNRSQPPLLSAMVYEIYNRTCDAELVRKALPALLEEHAFWNSEIHKVTIQDAQGSNHNLSRYYAMWNKPRPESSTIDKESASKFFGNSEKQQFYREVASAAESGWDFSTRWMRNTSEFSTLSTTSILPVDLNVYILKMELDIAFFAEVLGHKSTMESFLEAAEARKNAINSVFWNDEMGQWLDYRLTNGPTCKESETWQACNQNQNVYASNFIPLWIDLFRSDAALVENVIRSLQGSGLVHAAGIATSLINSGQQWDFPNGWAPLQHMIVEGLLRSGVKEARSLAEDIAVRWIKTNYIGYKKTGAMHEKYDVQKCGAFGGGGEYIPQTGFGWSNGVVLTFLEEFGWPEDRSIGNSNQDGRQNAYSTAAVR</sequence>
<dbReference type="InterPro" id="IPR001661">
    <property type="entry name" value="Glyco_hydro_37"/>
</dbReference>
<evidence type="ECO:0000256" key="3">
    <source>
        <dbReference type="ARBA" id="ARBA00023295"/>
    </source>
</evidence>
<evidence type="ECO:0000256" key="4">
    <source>
        <dbReference type="RuleBase" id="RU361180"/>
    </source>
</evidence>
<feature type="region of interest" description="Disordered" evidence="5">
    <location>
        <begin position="1150"/>
        <end position="1169"/>
    </location>
</feature>
<accession>A0A835KE58</accession>
<dbReference type="GO" id="GO:0005993">
    <property type="term" value="P:trehalose catabolic process"/>
    <property type="evidence" value="ECO:0007669"/>
    <property type="project" value="TreeGrafter"/>
</dbReference>
<evidence type="ECO:0000256" key="5">
    <source>
        <dbReference type="SAM" id="MobiDB-lite"/>
    </source>
</evidence>
<feature type="compositionally biased region" description="Polar residues" evidence="5">
    <location>
        <begin position="1151"/>
        <end position="1169"/>
    </location>
</feature>
<dbReference type="SUPFAM" id="SSF48208">
    <property type="entry name" value="Six-hairpin glycosidases"/>
    <property type="match status" value="2"/>
</dbReference>
<dbReference type="InterPro" id="IPR018232">
    <property type="entry name" value="Glyco_hydro_37_CS"/>
</dbReference>
<keyword evidence="7" id="KW-1185">Reference proteome</keyword>
<dbReference type="PRINTS" id="PR00744">
    <property type="entry name" value="GLHYDRLASE37"/>
</dbReference>
<evidence type="ECO:0000313" key="6">
    <source>
        <dbReference type="EMBL" id="KAF9685960.1"/>
    </source>
</evidence>
<dbReference type="PROSITE" id="PS00928">
    <property type="entry name" value="TREHALASE_2"/>
    <property type="match status" value="2"/>
</dbReference>
<proteinExistence type="inferred from homology"/>
<evidence type="ECO:0000256" key="2">
    <source>
        <dbReference type="ARBA" id="ARBA00022801"/>
    </source>
</evidence>
<dbReference type="AlphaFoldDB" id="A0A835KE58"/>
<name>A0A835KE58_9ROSI</name>
<dbReference type="InterPro" id="IPR012341">
    <property type="entry name" value="6hp_glycosidase-like_sf"/>
</dbReference>
<comment type="similarity">
    <text evidence="1 4">Belongs to the glycosyl hydrolase 37 family.</text>
</comment>
<protein>
    <recommendedName>
        <fullName evidence="4">Trehalase</fullName>
        <ecNumber evidence="4">3.2.1.28</ecNumber>
    </recommendedName>
    <alternativeName>
        <fullName evidence="4">Alpha-trehalose glucohydrolase</fullName>
    </alternativeName>
</protein>
<dbReference type="EC" id="3.2.1.28" evidence="4"/>
<dbReference type="PANTHER" id="PTHR23403">
    <property type="entry name" value="TREHALASE"/>
    <property type="match status" value="1"/>
</dbReference>
<dbReference type="PANTHER" id="PTHR23403:SF1">
    <property type="entry name" value="TREHALASE"/>
    <property type="match status" value="1"/>
</dbReference>
<evidence type="ECO:0000256" key="1">
    <source>
        <dbReference type="ARBA" id="ARBA00005615"/>
    </source>
</evidence>
<dbReference type="EMBL" id="JADGMS010000003">
    <property type="protein sequence ID" value="KAF9685960.1"/>
    <property type="molecule type" value="Genomic_DNA"/>
</dbReference>
<comment type="catalytic activity">
    <reaction evidence="4">
        <text>alpha,alpha-trehalose + H2O = alpha-D-glucose + beta-D-glucose</text>
        <dbReference type="Rhea" id="RHEA:32675"/>
        <dbReference type="ChEBI" id="CHEBI:15377"/>
        <dbReference type="ChEBI" id="CHEBI:15903"/>
        <dbReference type="ChEBI" id="CHEBI:16551"/>
        <dbReference type="ChEBI" id="CHEBI:17925"/>
        <dbReference type="EC" id="3.2.1.28"/>
    </reaction>
</comment>